<accession>A0AAW7JV90</accession>
<protein>
    <submittedName>
        <fullName evidence="1">DUF2164 domain-containing protein</fullName>
    </submittedName>
</protein>
<dbReference type="Proteomes" id="UP001167864">
    <property type="component" value="Unassembled WGS sequence"/>
</dbReference>
<name>A0AAW7JV90_9GAMM</name>
<comment type="caution">
    <text evidence="1">The sequence shown here is derived from an EMBL/GenBank/DDBJ whole genome shotgun (WGS) entry which is preliminary data.</text>
</comment>
<gene>
    <name evidence="1" type="ORF">QVN42_03865</name>
</gene>
<organism evidence="1 2">
    <name type="scientific">Yersinia nurmii</name>
    <dbReference type="NCBI Taxonomy" id="685706"/>
    <lineage>
        <taxon>Bacteria</taxon>
        <taxon>Pseudomonadati</taxon>
        <taxon>Pseudomonadota</taxon>
        <taxon>Gammaproteobacteria</taxon>
        <taxon>Enterobacterales</taxon>
        <taxon>Yersiniaceae</taxon>
        <taxon>Yersinia</taxon>
    </lineage>
</organism>
<sequence>MAEIVFNREQTRLMAQKIQRYLEREHQFELGDFDAEFLLDFFTQELGAHYYNQGIADAIAQVEAKMENMVDTLLWLEKPVHN</sequence>
<reference evidence="1" key="1">
    <citation type="submission" date="2023-06" db="EMBL/GenBank/DDBJ databases">
        <authorList>
            <person name="Polev D.E."/>
            <person name="Saitova A.T."/>
            <person name="Bogumilchik E.A."/>
            <person name="Kokorina G.I."/>
            <person name="Voskresenskaia E.A."/>
        </authorList>
    </citation>
    <scope>NUCLEOTIDE SEQUENCE</scope>
    <source>
        <strain evidence="1">2145 StPb PI</strain>
    </source>
</reference>
<dbReference type="InterPro" id="IPR018680">
    <property type="entry name" value="DUF2164"/>
</dbReference>
<evidence type="ECO:0000313" key="2">
    <source>
        <dbReference type="Proteomes" id="UP001167864"/>
    </source>
</evidence>
<dbReference type="RefSeq" id="WP_289817639.1">
    <property type="nucleotide sequence ID" value="NZ_JAUEHU010000003.1"/>
</dbReference>
<proteinExistence type="predicted"/>
<evidence type="ECO:0000313" key="1">
    <source>
        <dbReference type="EMBL" id="MDN0086539.1"/>
    </source>
</evidence>
<dbReference type="EMBL" id="JAUEHU010000003">
    <property type="protein sequence ID" value="MDN0086539.1"/>
    <property type="molecule type" value="Genomic_DNA"/>
</dbReference>
<dbReference type="AlphaFoldDB" id="A0AAW7JV90"/>
<dbReference type="Pfam" id="PF09932">
    <property type="entry name" value="DUF2164"/>
    <property type="match status" value="1"/>
</dbReference>